<dbReference type="GO" id="GO:0005739">
    <property type="term" value="C:mitochondrion"/>
    <property type="evidence" value="ECO:0007669"/>
    <property type="project" value="TreeGrafter"/>
</dbReference>
<evidence type="ECO:0000256" key="1">
    <source>
        <dbReference type="ARBA" id="ARBA00006407"/>
    </source>
</evidence>
<evidence type="ECO:0000313" key="3">
    <source>
        <dbReference type="EMBL" id="KAK3596443.1"/>
    </source>
</evidence>
<feature type="domain" description="Ubiquinol-cytochrome c chaperone" evidence="2">
    <location>
        <begin position="128"/>
        <end position="265"/>
    </location>
</feature>
<reference evidence="3" key="2">
    <citation type="journal article" date="2021" name="Genome Biol. Evol.">
        <title>Developing a high-quality reference genome for a parasitic bivalve with doubly uniparental inheritance (Bivalvia: Unionida).</title>
        <authorList>
            <person name="Smith C.H."/>
        </authorList>
    </citation>
    <scope>NUCLEOTIDE SEQUENCE</scope>
    <source>
        <strain evidence="3">CHS0354</strain>
        <tissue evidence="3">Mantle</tissue>
    </source>
</reference>
<reference evidence="3" key="1">
    <citation type="journal article" date="2021" name="Genome Biol. Evol.">
        <title>A High-Quality Reference Genome for a Parasitic Bivalve with Doubly Uniparental Inheritance (Bivalvia: Unionida).</title>
        <authorList>
            <person name="Smith C.H."/>
        </authorList>
    </citation>
    <scope>NUCLEOTIDE SEQUENCE</scope>
    <source>
        <strain evidence="3">CHS0354</strain>
    </source>
</reference>
<dbReference type="InterPro" id="IPR021150">
    <property type="entry name" value="Ubiq_cyt_c_chap"/>
</dbReference>
<dbReference type="EMBL" id="JAEAOA010001955">
    <property type="protein sequence ID" value="KAK3596443.1"/>
    <property type="molecule type" value="Genomic_DNA"/>
</dbReference>
<dbReference type="AlphaFoldDB" id="A0AAE0VZH8"/>
<organism evidence="3 4">
    <name type="scientific">Potamilus streckersoni</name>
    <dbReference type="NCBI Taxonomy" id="2493646"/>
    <lineage>
        <taxon>Eukaryota</taxon>
        <taxon>Metazoa</taxon>
        <taxon>Spiralia</taxon>
        <taxon>Lophotrochozoa</taxon>
        <taxon>Mollusca</taxon>
        <taxon>Bivalvia</taxon>
        <taxon>Autobranchia</taxon>
        <taxon>Heteroconchia</taxon>
        <taxon>Palaeoheterodonta</taxon>
        <taxon>Unionida</taxon>
        <taxon>Unionoidea</taxon>
        <taxon>Unionidae</taxon>
        <taxon>Ambleminae</taxon>
        <taxon>Lampsilini</taxon>
        <taxon>Potamilus</taxon>
    </lineage>
</organism>
<comment type="similarity">
    <text evidence="1">Belongs to the CBP3 family.</text>
</comment>
<dbReference type="PANTHER" id="PTHR12184">
    <property type="entry name" value="UBIQUINOL-CYTOCHROME C REDUCTASE COMPLEX ASSEMBLY FACTOR 1 FAMILY MEMBER"/>
    <property type="match status" value="1"/>
</dbReference>
<reference evidence="3" key="3">
    <citation type="submission" date="2023-05" db="EMBL/GenBank/DDBJ databases">
        <authorList>
            <person name="Smith C.H."/>
        </authorList>
    </citation>
    <scope>NUCLEOTIDE SEQUENCE</scope>
    <source>
        <strain evidence="3">CHS0354</strain>
        <tissue evidence="3">Mantle</tissue>
    </source>
</reference>
<keyword evidence="4" id="KW-1185">Reference proteome</keyword>
<dbReference type="InterPro" id="IPR007129">
    <property type="entry name" value="Ubiqinol_cyt_c_chaperone_CPB3"/>
</dbReference>
<protein>
    <recommendedName>
        <fullName evidence="2">Ubiquinol-cytochrome c chaperone domain-containing protein</fullName>
    </recommendedName>
</protein>
<dbReference type="PANTHER" id="PTHR12184:SF1">
    <property type="entry name" value="UBIQUINOL-CYTOCHROME-C REDUCTASE COMPLEX ASSEMBLY FACTOR 1"/>
    <property type="match status" value="1"/>
</dbReference>
<dbReference type="Pfam" id="PF03981">
    <property type="entry name" value="Ubiq_cyt_C_chap"/>
    <property type="match status" value="1"/>
</dbReference>
<proteinExistence type="inferred from homology"/>
<evidence type="ECO:0000313" key="4">
    <source>
        <dbReference type="Proteomes" id="UP001195483"/>
    </source>
</evidence>
<accession>A0AAE0VZH8</accession>
<gene>
    <name evidence="3" type="ORF">CHS0354_033406</name>
</gene>
<dbReference type="GO" id="GO:0034551">
    <property type="term" value="P:mitochondrial respiratory chain complex III assembly"/>
    <property type="evidence" value="ECO:0007669"/>
    <property type="project" value="TreeGrafter"/>
</dbReference>
<dbReference type="Proteomes" id="UP001195483">
    <property type="component" value="Unassembled WGS sequence"/>
</dbReference>
<comment type="caution">
    <text evidence="3">The sequence shown here is derived from an EMBL/GenBank/DDBJ whole genome shotgun (WGS) entry which is preliminary data.</text>
</comment>
<evidence type="ECO:0000259" key="2">
    <source>
        <dbReference type="Pfam" id="PF03981"/>
    </source>
</evidence>
<name>A0AAE0VZH8_9BIVA</name>
<sequence>MNCFARNLLGSQNIGTVIRRCFPLNNVQKCIRFSQTEFLSNFEQRGSKIRHYHQSTWSKLMVPCLLGNPNTRQQSTAIDTALDTSLWDRVKKGFGFKKGYGKSNLSVSAFNMHTCCTEIPNYDEIFRELKMPDSLNSYFLLVELHVWLCMVRLQDEGDDGYYVRNALVENMWCDIVRRSKELAKDNHIRIPKSDFVYMNQHFYTSLISYDEGLLQSDKVLANNLWDILFEKRDIDPKSLELMVQYVRKQLKHLDSQDSSLLLSKGMVHFLPLHSESLDPERINPILFKLHLGHFRK</sequence>